<organism evidence="3 4">
    <name type="scientific">Desulfoscipio geothermicus DSM 3669</name>
    <dbReference type="NCBI Taxonomy" id="1121426"/>
    <lineage>
        <taxon>Bacteria</taxon>
        <taxon>Bacillati</taxon>
        <taxon>Bacillota</taxon>
        <taxon>Clostridia</taxon>
        <taxon>Eubacteriales</taxon>
        <taxon>Desulfallaceae</taxon>
        <taxon>Desulfoscipio</taxon>
    </lineage>
</organism>
<dbReference type="RefSeq" id="WP_092485533.1">
    <property type="nucleotide sequence ID" value="NZ_FOYM01000025.1"/>
</dbReference>
<protein>
    <submittedName>
        <fullName evidence="3">DNA-binding transcriptional regulator, XRE-family HTH domain</fullName>
    </submittedName>
</protein>
<accession>A0A1I6E3K4</accession>
<dbReference type="Proteomes" id="UP000199584">
    <property type="component" value="Unassembled WGS sequence"/>
</dbReference>
<dbReference type="PANTHER" id="PTHR46797:SF1">
    <property type="entry name" value="METHYLPHOSPHONATE SYNTHASE"/>
    <property type="match status" value="1"/>
</dbReference>
<gene>
    <name evidence="3" type="ORF">SAMN05660706_1259</name>
</gene>
<proteinExistence type="predicted"/>
<name>A0A1I6E3K4_9FIRM</name>
<dbReference type="GO" id="GO:0003677">
    <property type="term" value="F:DNA binding"/>
    <property type="evidence" value="ECO:0007669"/>
    <property type="project" value="UniProtKB-KW"/>
</dbReference>
<evidence type="ECO:0000256" key="1">
    <source>
        <dbReference type="ARBA" id="ARBA00023125"/>
    </source>
</evidence>
<evidence type="ECO:0000259" key="2">
    <source>
        <dbReference type="PROSITE" id="PS50943"/>
    </source>
</evidence>
<dbReference type="Pfam" id="PF01381">
    <property type="entry name" value="HTH_3"/>
    <property type="match status" value="1"/>
</dbReference>
<dbReference type="InterPro" id="IPR010982">
    <property type="entry name" value="Lambda_DNA-bd_dom_sf"/>
</dbReference>
<dbReference type="STRING" id="39060.SAMN05660706_1259"/>
<dbReference type="SMART" id="SM00530">
    <property type="entry name" value="HTH_XRE"/>
    <property type="match status" value="1"/>
</dbReference>
<keyword evidence="1 3" id="KW-0238">DNA-binding</keyword>
<dbReference type="GO" id="GO:0005829">
    <property type="term" value="C:cytosol"/>
    <property type="evidence" value="ECO:0007669"/>
    <property type="project" value="TreeGrafter"/>
</dbReference>
<feature type="domain" description="HTH cro/C1-type" evidence="2">
    <location>
        <begin position="3"/>
        <end position="56"/>
    </location>
</feature>
<dbReference type="SUPFAM" id="SSF47413">
    <property type="entry name" value="lambda repressor-like DNA-binding domains"/>
    <property type="match status" value="1"/>
</dbReference>
<keyword evidence="4" id="KW-1185">Reference proteome</keyword>
<dbReference type="InterPro" id="IPR050807">
    <property type="entry name" value="TransReg_Diox_bact_type"/>
</dbReference>
<reference evidence="4" key="1">
    <citation type="submission" date="2016-10" db="EMBL/GenBank/DDBJ databases">
        <authorList>
            <person name="Varghese N."/>
            <person name="Submissions S."/>
        </authorList>
    </citation>
    <scope>NUCLEOTIDE SEQUENCE [LARGE SCALE GENOMIC DNA]</scope>
    <source>
        <strain evidence="4">DSM 3669</strain>
    </source>
</reference>
<dbReference type="AlphaFoldDB" id="A0A1I6E3K4"/>
<dbReference type="CDD" id="cd00093">
    <property type="entry name" value="HTH_XRE"/>
    <property type="match status" value="1"/>
</dbReference>
<dbReference type="InterPro" id="IPR001387">
    <property type="entry name" value="Cro/C1-type_HTH"/>
</dbReference>
<dbReference type="PROSITE" id="PS50943">
    <property type="entry name" value="HTH_CROC1"/>
    <property type="match status" value="1"/>
</dbReference>
<sequence length="62" mass="6575">MKIKQLRQVRGLSQKALAEKAGVAQATVHYIEAGGNATQKTLKKLAAALGVKVTDLLEEQAS</sequence>
<evidence type="ECO:0000313" key="3">
    <source>
        <dbReference type="EMBL" id="SFR12339.1"/>
    </source>
</evidence>
<dbReference type="PANTHER" id="PTHR46797">
    <property type="entry name" value="HTH-TYPE TRANSCRIPTIONAL REGULATOR"/>
    <property type="match status" value="1"/>
</dbReference>
<dbReference type="Gene3D" id="1.10.260.40">
    <property type="entry name" value="lambda repressor-like DNA-binding domains"/>
    <property type="match status" value="1"/>
</dbReference>
<dbReference type="EMBL" id="FOYM01000025">
    <property type="protein sequence ID" value="SFR12339.1"/>
    <property type="molecule type" value="Genomic_DNA"/>
</dbReference>
<dbReference type="GO" id="GO:0003700">
    <property type="term" value="F:DNA-binding transcription factor activity"/>
    <property type="evidence" value="ECO:0007669"/>
    <property type="project" value="TreeGrafter"/>
</dbReference>
<evidence type="ECO:0000313" key="4">
    <source>
        <dbReference type="Proteomes" id="UP000199584"/>
    </source>
</evidence>
<dbReference type="OrthoDB" id="9801008at2"/>